<keyword evidence="5" id="KW-0479">Metal-binding</keyword>
<keyword evidence="3" id="KW-0158">Chromosome</keyword>
<dbReference type="InterPro" id="IPR043017">
    <property type="entry name" value="WIYLD_dom_sf"/>
</dbReference>
<dbReference type="SMART" id="SM00317">
    <property type="entry name" value="SET"/>
    <property type="match status" value="1"/>
</dbReference>
<organism evidence="10 11">
    <name type="scientific">Heracleum sosnowskyi</name>
    <dbReference type="NCBI Taxonomy" id="360622"/>
    <lineage>
        <taxon>Eukaryota</taxon>
        <taxon>Viridiplantae</taxon>
        <taxon>Streptophyta</taxon>
        <taxon>Embryophyta</taxon>
        <taxon>Tracheophyta</taxon>
        <taxon>Spermatophyta</taxon>
        <taxon>Magnoliopsida</taxon>
        <taxon>eudicotyledons</taxon>
        <taxon>Gunneridae</taxon>
        <taxon>Pentapetalae</taxon>
        <taxon>asterids</taxon>
        <taxon>campanulids</taxon>
        <taxon>Apiales</taxon>
        <taxon>Apiaceae</taxon>
        <taxon>Apioideae</taxon>
        <taxon>apioid superclade</taxon>
        <taxon>Tordylieae</taxon>
        <taxon>Tordyliinae</taxon>
        <taxon>Heracleum</taxon>
    </lineage>
</organism>
<reference evidence="10" key="2">
    <citation type="submission" date="2023-05" db="EMBL/GenBank/DDBJ databases">
        <authorList>
            <person name="Schelkunov M.I."/>
        </authorList>
    </citation>
    <scope>NUCLEOTIDE SEQUENCE</scope>
    <source>
        <strain evidence="10">Hsosn_3</strain>
        <tissue evidence="10">Leaf</tissue>
    </source>
</reference>
<evidence type="ECO:0000259" key="9">
    <source>
        <dbReference type="PROSITE" id="PS50867"/>
    </source>
</evidence>
<dbReference type="Gene3D" id="1.10.8.850">
    <property type="entry name" value="Histone-lysine N methyltransferase , C-terminal domain-like"/>
    <property type="match status" value="1"/>
</dbReference>
<keyword evidence="6" id="KW-0862">Zinc</keyword>
<proteinExistence type="predicted"/>
<dbReference type="PANTHER" id="PTHR46450">
    <property type="entry name" value="INACTIVE HISTONE-LYSINE N-METHYLTRANSFERASE SUVR1-RELATED"/>
    <property type="match status" value="1"/>
</dbReference>
<evidence type="ECO:0000256" key="4">
    <source>
        <dbReference type="ARBA" id="ARBA00022679"/>
    </source>
</evidence>
<keyword evidence="11" id="KW-1185">Reference proteome</keyword>
<sequence>MAQRSVDPRVKRAFSAMRELGISTETVKPVLKNLLKLYNKDWTLIEADNYHTLVEAIYELEDEKLRDQKRKGKWVGNVSEPPMKKIHARLEEYQNLDDEETDSERKSNVNGNTDFVVPVAMAHSGSLRVSSNANNSNYVNEDVTDDCLSESYWSCCEKNFNFMLLPSGDMKISSNSNRAAMQPTGFSMDMQSILKAVETKFLRSNASDGSPYSVVNLVKELCASYLKQIDGCTDQCLDSDCSRRRYLGVEGCNDISNGTEKVKILLVDDFSNEPVPEFTYIPQNTIYQNAYVHVSLARIADDDCCSSCSGNCLLSQVPCACARETGGEYAYTKQGLLKEEFLTLYISMELEPHKHYLFKCQDCPLERARNSCKPEPCKGHLVRKFIKECWRKCGCSMLCGNRVVQRGITRNLQVFLTKEGKGWGLRTLEDLPKGAFVCEYVGEILTNMELYERNKQTDENKRHTYPVYLDADWGSERVLKDEDALCLDATYYGNVARFINHRCHDANLLAIPVEVESPDHHYYHIAFFTKVKVSALEELTWDYGLDFEDQSHPIDAFECCCNSAFCRGMRREGSRSLVLYQG</sequence>
<dbReference type="Pfam" id="PF00856">
    <property type="entry name" value="SET"/>
    <property type="match status" value="1"/>
</dbReference>
<evidence type="ECO:0000259" key="8">
    <source>
        <dbReference type="PROSITE" id="PS50280"/>
    </source>
</evidence>
<dbReference type="InterPro" id="IPR018848">
    <property type="entry name" value="WIYLD_domain"/>
</dbReference>
<dbReference type="CDD" id="cd10538">
    <property type="entry name" value="SET_SETDB-like"/>
    <property type="match status" value="1"/>
</dbReference>
<dbReference type="PROSITE" id="PS51580">
    <property type="entry name" value="SAM_MT43_3"/>
    <property type="match status" value="1"/>
</dbReference>
<dbReference type="Gene3D" id="2.170.270.10">
    <property type="entry name" value="SET domain"/>
    <property type="match status" value="1"/>
</dbReference>
<evidence type="ECO:0000256" key="1">
    <source>
        <dbReference type="ARBA" id="ARBA00004123"/>
    </source>
</evidence>
<evidence type="ECO:0000256" key="3">
    <source>
        <dbReference type="ARBA" id="ARBA00022454"/>
    </source>
</evidence>
<dbReference type="Proteomes" id="UP001237642">
    <property type="component" value="Unassembled WGS sequence"/>
</dbReference>
<evidence type="ECO:0000313" key="10">
    <source>
        <dbReference type="EMBL" id="KAK1356242.1"/>
    </source>
</evidence>
<dbReference type="GO" id="GO:0005634">
    <property type="term" value="C:nucleus"/>
    <property type="evidence" value="ECO:0007669"/>
    <property type="project" value="UniProtKB-SubCell"/>
</dbReference>
<comment type="caution">
    <text evidence="10">The sequence shown here is derived from an EMBL/GenBank/DDBJ whole genome shotgun (WGS) entry which is preliminary data.</text>
</comment>
<dbReference type="InterPro" id="IPR046341">
    <property type="entry name" value="SET_dom_sf"/>
</dbReference>
<dbReference type="PROSITE" id="PS50867">
    <property type="entry name" value="PRE_SET"/>
    <property type="match status" value="1"/>
</dbReference>
<evidence type="ECO:0000313" key="11">
    <source>
        <dbReference type="Proteomes" id="UP001237642"/>
    </source>
</evidence>
<dbReference type="EMBL" id="JAUIZM010000011">
    <property type="protein sequence ID" value="KAK1356242.1"/>
    <property type="molecule type" value="Genomic_DNA"/>
</dbReference>
<evidence type="ECO:0000256" key="2">
    <source>
        <dbReference type="ARBA" id="ARBA00004286"/>
    </source>
</evidence>
<dbReference type="SUPFAM" id="SSF82199">
    <property type="entry name" value="SET domain"/>
    <property type="match status" value="1"/>
</dbReference>
<dbReference type="InterPro" id="IPR001214">
    <property type="entry name" value="SET_dom"/>
</dbReference>
<comment type="subcellular location">
    <subcellularLocation>
        <location evidence="2">Chromosome</location>
    </subcellularLocation>
    <subcellularLocation>
        <location evidence="1">Nucleus</location>
    </subcellularLocation>
</comment>
<dbReference type="PANTHER" id="PTHR46450:SF24">
    <property type="entry name" value="HISTONE-LYSINE N-METHYLTRANSFERASE SUVR4"/>
    <property type="match status" value="1"/>
</dbReference>
<gene>
    <name evidence="10" type="ORF">POM88_049498</name>
</gene>
<protein>
    <submittedName>
        <fullName evidence="10">Histone-lysine N-methyltransferase SUVR4/SUVR1/SUVR</fullName>
    </submittedName>
</protein>
<dbReference type="FunFam" id="2.170.270.10:FF:000046">
    <property type="entry name" value="SET-domain containing protein lysine methyltransferase family protein"/>
    <property type="match status" value="1"/>
</dbReference>
<dbReference type="Pfam" id="PF10440">
    <property type="entry name" value="WIYLD"/>
    <property type="match status" value="1"/>
</dbReference>
<feature type="domain" description="SET" evidence="8">
    <location>
        <begin position="410"/>
        <end position="544"/>
    </location>
</feature>
<dbReference type="InterPro" id="IPR025776">
    <property type="entry name" value="SUVR4/1/2"/>
</dbReference>
<dbReference type="InterPro" id="IPR007728">
    <property type="entry name" value="Pre-SET_dom"/>
</dbReference>
<keyword evidence="7" id="KW-0539">Nucleus</keyword>
<dbReference type="GO" id="GO:0042054">
    <property type="term" value="F:histone methyltransferase activity"/>
    <property type="evidence" value="ECO:0007669"/>
    <property type="project" value="InterPro"/>
</dbReference>
<reference evidence="10" key="1">
    <citation type="submission" date="2023-02" db="EMBL/GenBank/DDBJ databases">
        <title>Genome of toxic invasive species Heracleum sosnowskyi carries increased number of genes despite the absence of recent whole-genome duplications.</title>
        <authorList>
            <person name="Schelkunov M."/>
            <person name="Shtratnikova V."/>
            <person name="Makarenko M."/>
            <person name="Klepikova A."/>
            <person name="Omelchenko D."/>
            <person name="Novikova G."/>
            <person name="Obukhova E."/>
            <person name="Bogdanov V."/>
            <person name="Penin A."/>
            <person name="Logacheva M."/>
        </authorList>
    </citation>
    <scope>NUCLEOTIDE SEQUENCE</scope>
    <source>
        <strain evidence="10">Hsosn_3</strain>
        <tissue evidence="10">Leaf</tissue>
    </source>
</reference>
<dbReference type="PROSITE" id="PS50280">
    <property type="entry name" value="SET"/>
    <property type="match status" value="1"/>
</dbReference>
<feature type="domain" description="Pre-SET" evidence="9">
    <location>
        <begin position="308"/>
        <end position="407"/>
    </location>
</feature>
<accession>A0AAD8GVP0</accession>
<keyword evidence="4" id="KW-0808">Transferase</keyword>
<evidence type="ECO:0000256" key="7">
    <source>
        <dbReference type="ARBA" id="ARBA00023242"/>
    </source>
</evidence>
<dbReference type="GO" id="GO:0005694">
    <property type="term" value="C:chromosome"/>
    <property type="evidence" value="ECO:0007669"/>
    <property type="project" value="UniProtKB-SubCell"/>
</dbReference>
<evidence type="ECO:0000256" key="5">
    <source>
        <dbReference type="ARBA" id="ARBA00022723"/>
    </source>
</evidence>
<dbReference type="SMART" id="SM00468">
    <property type="entry name" value="PreSET"/>
    <property type="match status" value="1"/>
</dbReference>
<dbReference type="GO" id="GO:0008270">
    <property type="term" value="F:zinc ion binding"/>
    <property type="evidence" value="ECO:0007669"/>
    <property type="project" value="InterPro"/>
</dbReference>
<evidence type="ECO:0000256" key="6">
    <source>
        <dbReference type="ARBA" id="ARBA00022833"/>
    </source>
</evidence>
<name>A0AAD8GVP0_9APIA</name>
<dbReference type="AlphaFoldDB" id="A0AAD8GVP0"/>